<keyword evidence="3" id="KW-0732">Signal</keyword>
<evidence type="ECO:0000313" key="10">
    <source>
        <dbReference type="Proteomes" id="UP000812440"/>
    </source>
</evidence>
<dbReference type="Pfam" id="PF07686">
    <property type="entry name" value="V-set"/>
    <property type="match status" value="1"/>
</dbReference>
<dbReference type="Gene3D" id="2.60.40.10">
    <property type="entry name" value="Immunoglobulins"/>
    <property type="match status" value="1"/>
</dbReference>
<dbReference type="PANTHER" id="PTHR19433">
    <property type="entry name" value="T-CELL RECEPTOR ALPHA CHAIN V REGION-RELATED"/>
    <property type="match status" value="1"/>
</dbReference>
<comment type="subcellular location">
    <subcellularLocation>
        <location evidence="1">Cell membrane</location>
    </subcellularLocation>
</comment>
<dbReference type="PROSITE" id="PS50835">
    <property type="entry name" value="IG_LIKE"/>
    <property type="match status" value="1"/>
</dbReference>
<evidence type="ECO:0000256" key="6">
    <source>
        <dbReference type="ARBA" id="ARBA00023157"/>
    </source>
</evidence>
<keyword evidence="4" id="KW-0391">Immunity</keyword>
<dbReference type="SUPFAM" id="SSF48726">
    <property type="entry name" value="Immunoglobulin"/>
    <property type="match status" value="1"/>
</dbReference>
<dbReference type="InterPro" id="IPR003599">
    <property type="entry name" value="Ig_sub"/>
</dbReference>
<keyword evidence="7" id="KW-0325">Glycoprotein</keyword>
<dbReference type="InterPro" id="IPR013783">
    <property type="entry name" value="Ig-like_fold"/>
</dbReference>
<evidence type="ECO:0000256" key="3">
    <source>
        <dbReference type="ARBA" id="ARBA00022729"/>
    </source>
</evidence>
<keyword evidence="6" id="KW-1015">Disulfide bond</keyword>
<dbReference type="AlphaFoldDB" id="A0A8T2KGM3"/>
<evidence type="ECO:0000256" key="1">
    <source>
        <dbReference type="ARBA" id="ARBA00004236"/>
    </source>
</evidence>
<reference evidence="9" key="1">
    <citation type="thesis" date="2020" institute="ProQuest LLC" country="789 East Eisenhower Parkway, Ann Arbor, MI, USA">
        <title>Comparative Genomics and Chromosome Evolution.</title>
        <authorList>
            <person name="Mudd A.B."/>
        </authorList>
    </citation>
    <scope>NUCLEOTIDE SEQUENCE</scope>
    <source>
        <strain evidence="9">Female2</strain>
        <tissue evidence="9">Blood</tissue>
    </source>
</reference>
<dbReference type="SMART" id="SM00409">
    <property type="entry name" value="IG"/>
    <property type="match status" value="1"/>
</dbReference>
<gene>
    <name evidence="9" type="ORF">GDO86_001623</name>
</gene>
<evidence type="ECO:0000256" key="2">
    <source>
        <dbReference type="ARBA" id="ARBA00022475"/>
    </source>
</evidence>
<proteinExistence type="predicted"/>
<accession>A0A8T2KGM3</accession>
<keyword evidence="10" id="KW-1185">Reference proteome</keyword>
<feature type="domain" description="Ig-like" evidence="8">
    <location>
        <begin position="11"/>
        <end position="100"/>
    </location>
</feature>
<dbReference type="InterPro" id="IPR013106">
    <property type="entry name" value="Ig_V-set"/>
</dbReference>
<dbReference type="InterPro" id="IPR007110">
    <property type="entry name" value="Ig-like_dom"/>
</dbReference>
<keyword evidence="5" id="KW-0472">Membrane</keyword>
<dbReference type="GO" id="GO:0009617">
    <property type="term" value="P:response to bacterium"/>
    <property type="evidence" value="ECO:0007669"/>
    <property type="project" value="TreeGrafter"/>
</dbReference>
<dbReference type="Proteomes" id="UP000812440">
    <property type="component" value="Chromosome 1"/>
</dbReference>
<evidence type="ECO:0000256" key="5">
    <source>
        <dbReference type="ARBA" id="ARBA00023136"/>
    </source>
</evidence>
<evidence type="ECO:0000259" key="8">
    <source>
        <dbReference type="PROSITE" id="PS50835"/>
    </source>
</evidence>
<keyword evidence="2" id="KW-1003">Cell membrane</keyword>
<name>A0A8T2KGM3_9PIPI</name>
<dbReference type="GO" id="GO:0005886">
    <property type="term" value="C:plasma membrane"/>
    <property type="evidence" value="ECO:0007669"/>
    <property type="project" value="UniProtKB-SubCell"/>
</dbReference>
<dbReference type="OrthoDB" id="8947657at2759"/>
<organism evidence="9 10">
    <name type="scientific">Hymenochirus boettgeri</name>
    <name type="common">Congo dwarf clawed frog</name>
    <dbReference type="NCBI Taxonomy" id="247094"/>
    <lineage>
        <taxon>Eukaryota</taxon>
        <taxon>Metazoa</taxon>
        <taxon>Chordata</taxon>
        <taxon>Craniata</taxon>
        <taxon>Vertebrata</taxon>
        <taxon>Euteleostomi</taxon>
        <taxon>Amphibia</taxon>
        <taxon>Batrachia</taxon>
        <taxon>Anura</taxon>
        <taxon>Pipoidea</taxon>
        <taxon>Pipidae</taxon>
        <taxon>Pipinae</taxon>
        <taxon>Hymenochirus</taxon>
    </lineage>
</organism>
<dbReference type="GO" id="GO:0002376">
    <property type="term" value="P:immune system process"/>
    <property type="evidence" value="ECO:0007669"/>
    <property type="project" value="UniProtKB-KW"/>
</dbReference>
<evidence type="ECO:0000256" key="4">
    <source>
        <dbReference type="ARBA" id="ARBA00022859"/>
    </source>
</evidence>
<evidence type="ECO:0000313" key="9">
    <source>
        <dbReference type="EMBL" id="KAG8455502.1"/>
    </source>
</evidence>
<evidence type="ECO:0000256" key="7">
    <source>
        <dbReference type="ARBA" id="ARBA00023180"/>
    </source>
</evidence>
<comment type="caution">
    <text evidence="9">The sequence shown here is derived from an EMBL/GenBank/DDBJ whole genome shotgun (WGS) entry which is preliminary data.</text>
</comment>
<protein>
    <recommendedName>
        <fullName evidence="8">Ig-like domain-containing protein</fullName>
    </recommendedName>
</protein>
<dbReference type="InterPro" id="IPR036179">
    <property type="entry name" value="Ig-like_dom_sf"/>
</dbReference>
<dbReference type="EMBL" id="JAACNH010000001">
    <property type="protein sequence ID" value="KAG8455502.1"/>
    <property type="molecule type" value="Genomic_DNA"/>
</dbReference>
<sequence length="138" mass="15814">MLYIFLKRTLGQFSYSVNQSKSLTVSEGDPAQMNCSYTGTENSLQWYRQIRGQPPQILLIHVISGYKTDKGFSMFLDTKSKFTFLYLNVTQVEDSAVYYCALLLDYWIREALYGSIGWRNVNAHFAAAARIPEEVVSK</sequence>
<dbReference type="InterPro" id="IPR052051">
    <property type="entry name" value="TCR_complex_component"/>
</dbReference>
<dbReference type="SMART" id="SM00406">
    <property type="entry name" value="IGv"/>
    <property type="match status" value="1"/>
</dbReference>